<dbReference type="EMBL" id="QNRK01000013">
    <property type="protein sequence ID" value="RBP12951.1"/>
    <property type="molecule type" value="Genomic_DNA"/>
</dbReference>
<comment type="subcellular location">
    <subcellularLocation>
        <location evidence="1">Cell membrane</location>
        <topology evidence="1">Multi-pass membrane protein</topology>
    </subcellularLocation>
</comment>
<evidence type="ECO:0000256" key="2">
    <source>
        <dbReference type="ARBA" id="ARBA00022475"/>
    </source>
</evidence>
<evidence type="ECO:0000313" key="8">
    <source>
        <dbReference type="Proteomes" id="UP000253529"/>
    </source>
</evidence>
<keyword evidence="5 6" id="KW-0472">Membrane</keyword>
<keyword evidence="2" id="KW-1003">Cell membrane</keyword>
<feature type="transmembrane region" description="Helical" evidence="6">
    <location>
        <begin position="6"/>
        <end position="29"/>
    </location>
</feature>
<evidence type="ECO:0000256" key="3">
    <source>
        <dbReference type="ARBA" id="ARBA00022692"/>
    </source>
</evidence>
<evidence type="ECO:0000256" key="4">
    <source>
        <dbReference type="ARBA" id="ARBA00022989"/>
    </source>
</evidence>
<keyword evidence="3 6" id="KW-0812">Transmembrane</keyword>
<dbReference type="GO" id="GO:0005886">
    <property type="term" value="C:plasma membrane"/>
    <property type="evidence" value="ECO:0007669"/>
    <property type="project" value="UniProtKB-SubCell"/>
</dbReference>
<evidence type="ECO:0000256" key="6">
    <source>
        <dbReference type="SAM" id="Phobius"/>
    </source>
</evidence>
<reference evidence="7 8" key="1">
    <citation type="submission" date="2018-06" db="EMBL/GenBank/DDBJ databases">
        <title>Genomic Encyclopedia of Type Strains, Phase IV (KMG-IV): sequencing the most valuable type-strain genomes for metagenomic binning, comparative biology and taxonomic classification.</title>
        <authorList>
            <person name="Goeker M."/>
        </authorList>
    </citation>
    <scope>NUCLEOTIDE SEQUENCE [LARGE SCALE GENOMIC DNA]</scope>
    <source>
        <strain evidence="7 8">DSM 24875</strain>
    </source>
</reference>
<feature type="transmembrane region" description="Helical" evidence="6">
    <location>
        <begin position="150"/>
        <end position="170"/>
    </location>
</feature>
<evidence type="ECO:0000313" key="7">
    <source>
        <dbReference type="EMBL" id="RBP12951.1"/>
    </source>
</evidence>
<dbReference type="PANTHER" id="PTHR30086">
    <property type="entry name" value="ARGININE EXPORTER PROTEIN ARGO"/>
    <property type="match status" value="1"/>
</dbReference>
<feature type="transmembrane region" description="Helical" evidence="6">
    <location>
        <begin position="75"/>
        <end position="93"/>
    </location>
</feature>
<feature type="transmembrane region" description="Helical" evidence="6">
    <location>
        <begin position="123"/>
        <end position="144"/>
    </location>
</feature>
<dbReference type="InterPro" id="IPR001123">
    <property type="entry name" value="LeuE-type"/>
</dbReference>
<dbReference type="PANTHER" id="PTHR30086:SF20">
    <property type="entry name" value="ARGININE EXPORTER PROTEIN ARGO-RELATED"/>
    <property type="match status" value="1"/>
</dbReference>
<dbReference type="GO" id="GO:0015171">
    <property type="term" value="F:amino acid transmembrane transporter activity"/>
    <property type="evidence" value="ECO:0007669"/>
    <property type="project" value="TreeGrafter"/>
</dbReference>
<feature type="transmembrane region" description="Helical" evidence="6">
    <location>
        <begin position="177"/>
        <end position="197"/>
    </location>
</feature>
<feature type="transmembrane region" description="Helical" evidence="6">
    <location>
        <begin position="41"/>
        <end position="63"/>
    </location>
</feature>
<dbReference type="AlphaFoldDB" id="A0A366FEB8"/>
<gene>
    <name evidence="7" type="ORF">DFR50_113143</name>
</gene>
<sequence length="212" mass="21882">MTNPQILIATLAAAYLYVVTPGPAFLALFTLAAARGRAAGAWFICGHLVGDVVWGALAVAAIVGANTLGPTLFEALGFVCGLYLIYLGVRAVMTRKDAPPKTIGAERPLATGMAFGLTNPKSYPVALAMFSAIVAPYIGALKAADAPQMFVAAFAGFLLADATLILVAGLPAVRRFFLTHGVAVTRIVGVIFILFGARSIADAAEGAMRRAA</sequence>
<dbReference type="RefSeq" id="WP_170153206.1">
    <property type="nucleotide sequence ID" value="NZ_QNRK01000013.1"/>
</dbReference>
<evidence type="ECO:0000256" key="5">
    <source>
        <dbReference type="ARBA" id="ARBA00023136"/>
    </source>
</evidence>
<dbReference type="Proteomes" id="UP000253529">
    <property type="component" value="Unassembled WGS sequence"/>
</dbReference>
<name>A0A366FEB8_9HYPH</name>
<proteinExistence type="predicted"/>
<protein>
    <submittedName>
        <fullName evidence="7">Threonine/homoserine/homoserine lactone efflux protein</fullName>
    </submittedName>
</protein>
<evidence type="ECO:0000256" key="1">
    <source>
        <dbReference type="ARBA" id="ARBA00004651"/>
    </source>
</evidence>
<comment type="caution">
    <text evidence="7">The sequence shown here is derived from an EMBL/GenBank/DDBJ whole genome shotgun (WGS) entry which is preliminary data.</text>
</comment>
<accession>A0A366FEB8</accession>
<keyword evidence="4 6" id="KW-1133">Transmembrane helix</keyword>
<keyword evidence="8" id="KW-1185">Reference proteome</keyword>
<organism evidence="7 8">
    <name type="scientific">Roseiarcus fermentans</name>
    <dbReference type="NCBI Taxonomy" id="1473586"/>
    <lineage>
        <taxon>Bacteria</taxon>
        <taxon>Pseudomonadati</taxon>
        <taxon>Pseudomonadota</taxon>
        <taxon>Alphaproteobacteria</taxon>
        <taxon>Hyphomicrobiales</taxon>
        <taxon>Roseiarcaceae</taxon>
        <taxon>Roseiarcus</taxon>
    </lineage>
</organism>
<dbReference type="Pfam" id="PF01810">
    <property type="entry name" value="LysE"/>
    <property type="match status" value="1"/>
</dbReference>